<dbReference type="InterPro" id="IPR015422">
    <property type="entry name" value="PyrdxlP-dep_Trfase_small"/>
</dbReference>
<dbReference type="AlphaFoldDB" id="A0A6J6BA13"/>
<dbReference type="InterPro" id="IPR004639">
    <property type="entry name" value="4pyrrol_synth_GluAld_NH2Trfase"/>
</dbReference>
<dbReference type="Gene3D" id="3.90.1150.10">
    <property type="entry name" value="Aspartate Aminotransferase, domain 1"/>
    <property type="match status" value="1"/>
</dbReference>
<dbReference type="Pfam" id="PF00202">
    <property type="entry name" value="Aminotran_3"/>
    <property type="match status" value="1"/>
</dbReference>
<dbReference type="UniPathway" id="UPA00251">
    <property type="reaction ID" value="UER00317"/>
</dbReference>
<dbReference type="FunFam" id="3.40.640.10:FF:000021">
    <property type="entry name" value="Glutamate-1-semialdehyde 2,1-aminomutase"/>
    <property type="match status" value="1"/>
</dbReference>
<keyword evidence="6" id="KW-0413">Isomerase</keyword>
<keyword evidence="7" id="KW-0627">Porphyrin biosynthesis</keyword>
<dbReference type="PANTHER" id="PTHR43713:SF3">
    <property type="entry name" value="GLUTAMATE-1-SEMIALDEHYDE 2,1-AMINOMUTASE 1, CHLOROPLASTIC-RELATED"/>
    <property type="match status" value="1"/>
</dbReference>
<comment type="pathway">
    <text evidence="2">Porphyrin-containing compound metabolism; protoporphyrin-IX biosynthesis; 5-aminolevulinate from L-glutamyl-tRNA(Glu): step 2/2.</text>
</comment>
<dbReference type="GO" id="GO:0030170">
    <property type="term" value="F:pyridoxal phosphate binding"/>
    <property type="evidence" value="ECO:0007669"/>
    <property type="project" value="InterPro"/>
</dbReference>
<dbReference type="EC" id="5.4.3.8" evidence="4"/>
<dbReference type="GO" id="GO:0042286">
    <property type="term" value="F:glutamate-1-semialdehyde 2,1-aminomutase activity"/>
    <property type="evidence" value="ECO:0007669"/>
    <property type="project" value="UniProtKB-EC"/>
</dbReference>
<gene>
    <name evidence="8" type="ORF">UFOPK1358_00723</name>
</gene>
<evidence type="ECO:0000256" key="7">
    <source>
        <dbReference type="ARBA" id="ARBA00023244"/>
    </source>
</evidence>
<dbReference type="Gene3D" id="3.40.640.10">
    <property type="entry name" value="Type I PLP-dependent aspartate aminotransferase-like (Major domain)"/>
    <property type="match status" value="1"/>
</dbReference>
<evidence type="ECO:0000256" key="4">
    <source>
        <dbReference type="ARBA" id="ARBA00012143"/>
    </source>
</evidence>
<dbReference type="EMBL" id="CAEZSF010000053">
    <property type="protein sequence ID" value="CAB4535705.1"/>
    <property type="molecule type" value="Genomic_DNA"/>
</dbReference>
<dbReference type="InterPro" id="IPR015421">
    <property type="entry name" value="PyrdxlP-dep_Trfase_major"/>
</dbReference>
<evidence type="ECO:0000313" key="8">
    <source>
        <dbReference type="EMBL" id="CAB4535705.1"/>
    </source>
</evidence>
<reference evidence="8" key="1">
    <citation type="submission" date="2020-05" db="EMBL/GenBank/DDBJ databases">
        <authorList>
            <person name="Chiriac C."/>
            <person name="Salcher M."/>
            <person name="Ghai R."/>
            <person name="Kavagutti S V."/>
        </authorList>
    </citation>
    <scope>NUCLEOTIDE SEQUENCE</scope>
</reference>
<organism evidence="8">
    <name type="scientific">freshwater metagenome</name>
    <dbReference type="NCBI Taxonomy" id="449393"/>
    <lineage>
        <taxon>unclassified sequences</taxon>
        <taxon>metagenomes</taxon>
        <taxon>ecological metagenomes</taxon>
    </lineage>
</organism>
<evidence type="ECO:0000256" key="3">
    <source>
        <dbReference type="ARBA" id="ARBA00008981"/>
    </source>
</evidence>
<dbReference type="GO" id="GO:0008483">
    <property type="term" value="F:transaminase activity"/>
    <property type="evidence" value="ECO:0007669"/>
    <property type="project" value="InterPro"/>
</dbReference>
<dbReference type="InterPro" id="IPR005814">
    <property type="entry name" value="Aminotrans_3"/>
</dbReference>
<dbReference type="SUPFAM" id="SSF53383">
    <property type="entry name" value="PLP-dependent transferases"/>
    <property type="match status" value="1"/>
</dbReference>
<dbReference type="PANTHER" id="PTHR43713">
    <property type="entry name" value="GLUTAMATE-1-SEMIALDEHYDE 2,1-AMINOMUTASE"/>
    <property type="match status" value="1"/>
</dbReference>
<sequence length="450" mass="46014">MSTPNSRPHPTAVVTNAGLFQRGLARIPGGVNSPVRAFRSVGGTPYFVAQGQGAYVTDVEGNRFIDYVQSYGASILGHANPVVVAAIQRAAALGTTFGAPTPGEILLAEELCARVPAMEQVRLVSSGTEATMSAVRLARGATGRNKILKFEGNYHGHSDALLAAAGSGLAEGALDEGVTPDSAGVPPAAVADTIVAPYNVVPVLDTSVAVVIVEAISANMGLVLPQPDFLRGLRDECDRVGALLLFDEVITGFRVAVGGATEWSGVTPDIWCFGKIIGGGLPVGAFGSSAAVMSELAPLGPVYQAGTLSGNPLATAAGLAVLQQLDADAYQQLSDSAEQLAMGLRSAFASAGVEAVVPKVGPLVGLFFGNSEVFGDSQPTDFSSAAASVVLGRYPAFFQAMLARGIAFAPGPYEVIFPSLAHSADDLRITIEAAHEAAQVVAQKVAKEAG</sequence>
<protein>
    <recommendedName>
        <fullName evidence="4">glutamate-1-semialdehyde 2,1-aminomutase</fullName>
        <ecNumber evidence="4">5.4.3.8</ecNumber>
    </recommendedName>
</protein>
<comment type="similarity">
    <text evidence="3">Belongs to the class-III pyridoxal-phosphate-dependent aminotransferase family. HemL subfamily.</text>
</comment>
<dbReference type="CDD" id="cd00610">
    <property type="entry name" value="OAT_like"/>
    <property type="match status" value="1"/>
</dbReference>
<keyword evidence="5" id="KW-0663">Pyridoxal phosphate</keyword>
<evidence type="ECO:0000256" key="2">
    <source>
        <dbReference type="ARBA" id="ARBA00004819"/>
    </source>
</evidence>
<comment type="cofactor">
    <cofactor evidence="1">
        <name>pyridoxal 5'-phosphate</name>
        <dbReference type="ChEBI" id="CHEBI:597326"/>
    </cofactor>
</comment>
<evidence type="ECO:0000256" key="6">
    <source>
        <dbReference type="ARBA" id="ARBA00023235"/>
    </source>
</evidence>
<dbReference type="GO" id="GO:0006782">
    <property type="term" value="P:protoporphyrinogen IX biosynthetic process"/>
    <property type="evidence" value="ECO:0007669"/>
    <property type="project" value="UniProtKB-UniPathway"/>
</dbReference>
<evidence type="ECO:0000256" key="5">
    <source>
        <dbReference type="ARBA" id="ARBA00022898"/>
    </source>
</evidence>
<accession>A0A6J6BA13</accession>
<dbReference type="HAMAP" id="MF_00375">
    <property type="entry name" value="HemL_aminotrans_3"/>
    <property type="match status" value="1"/>
</dbReference>
<proteinExistence type="inferred from homology"/>
<dbReference type="NCBIfam" id="NF000818">
    <property type="entry name" value="PRK00062.1"/>
    <property type="match status" value="1"/>
</dbReference>
<evidence type="ECO:0000256" key="1">
    <source>
        <dbReference type="ARBA" id="ARBA00001933"/>
    </source>
</evidence>
<name>A0A6J6BA13_9ZZZZ</name>
<dbReference type="InterPro" id="IPR015424">
    <property type="entry name" value="PyrdxlP-dep_Trfase"/>
</dbReference>